<sequence length="136" mass="15818">MDDDRATTDDEIERLRSRPPGHDSDDPYEDVTLETLPDWWAQAVRLFENHNLRPFRPSRFADGELTHEVVDRLERDFDVTIRIAGVDVRYGDDWTVFVDDELVASIPRRRSRDGHTVFERSSAEFESIIRSGVGDQ</sequence>
<reference evidence="3" key="1">
    <citation type="submission" date="2016-10" db="EMBL/GenBank/DDBJ databases">
        <authorList>
            <person name="Varghese N."/>
            <person name="Submissions S."/>
        </authorList>
    </citation>
    <scope>NUCLEOTIDE SEQUENCE [LARGE SCALE GENOMIC DNA]</scope>
    <source>
        <strain evidence="3">CGMCC 1.8981</strain>
    </source>
</reference>
<dbReference type="AlphaFoldDB" id="A0A1H6G6M7"/>
<organism evidence="2 3">
    <name type="scientific">Natronorubrum sediminis</name>
    <dbReference type="NCBI Taxonomy" id="640943"/>
    <lineage>
        <taxon>Archaea</taxon>
        <taxon>Methanobacteriati</taxon>
        <taxon>Methanobacteriota</taxon>
        <taxon>Stenosarchaea group</taxon>
        <taxon>Halobacteria</taxon>
        <taxon>Halobacteriales</taxon>
        <taxon>Natrialbaceae</taxon>
        <taxon>Natronorubrum</taxon>
    </lineage>
</organism>
<dbReference type="OrthoDB" id="325754at2157"/>
<keyword evidence="3" id="KW-1185">Reference proteome</keyword>
<dbReference type="EMBL" id="FNWL01000006">
    <property type="protein sequence ID" value="SEH18098.1"/>
    <property type="molecule type" value="Genomic_DNA"/>
</dbReference>
<protein>
    <submittedName>
        <fullName evidence="2">Uncharacterized protein</fullName>
    </submittedName>
</protein>
<name>A0A1H6G6M7_9EURY</name>
<dbReference type="Proteomes" id="UP000199112">
    <property type="component" value="Unassembled WGS sequence"/>
</dbReference>
<feature type="compositionally biased region" description="Basic and acidic residues" evidence="1">
    <location>
        <begin position="1"/>
        <end position="25"/>
    </location>
</feature>
<evidence type="ECO:0000313" key="2">
    <source>
        <dbReference type="EMBL" id="SEH18098.1"/>
    </source>
</evidence>
<gene>
    <name evidence="2" type="ORF">SAMN04487967_3624</name>
</gene>
<feature type="region of interest" description="Disordered" evidence="1">
    <location>
        <begin position="1"/>
        <end position="29"/>
    </location>
</feature>
<evidence type="ECO:0000313" key="3">
    <source>
        <dbReference type="Proteomes" id="UP000199112"/>
    </source>
</evidence>
<evidence type="ECO:0000256" key="1">
    <source>
        <dbReference type="SAM" id="MobiDB-lite"/>
    </source>
</evidence>
<dbReference type="RefSeq" id="WP_090508356.1">
    <property type="nucleotide sequence ID" value="NZ_FNWL01000006.1"/>
</dbReference>
<proteinExistence type="predicted"/>
<accession>A0A1H6G6M7</accession>